<gene>
    <name evidence="3" type="ORF">P7M15_01160</name>
</gene>
<feature type="domain" description="Putative sugar diacid recognition" evidence="1">
    <location>
        <begin position="3"/>
        <end position="137"/>
    </location>
</feature>
<evidence type="ECO:0000259" key="1">
    <source>
        <dbReference type="Pfam" id="PF05651"/>
    </source>
</evidence>
<feature type="domain" description="PucR C-terminal helix-turn-helix" evidence="2">
    <location>
        <begin position="306"/>
        <end position="361"/>
    </location>
</feature>
<comment type="caution">
    <text evidence="3">The sequence shown here is derived from an EMBL/GenBank/DDBJ whole genome shotgun (WGS) entry which is preliminary data.</text>
</comment>
<evidence type="ECO:0000313" key="3">
    <source>
        <dbReference type="EMBL" id="MDG2949142.1"/>
    </source>
</evidence>
<evidence type="ECO:0000313" key="4">
    <source>
        <dbReference type="Proteomes" id="UP001214976"/>
    </source>
</evidence>
<reference evidence="3" key="1">
    <citation type="submission" date="2023-03" db="EMBL/GenBank/DDBJ databases">
        <title>Classification of Bisgaard taxon 6 and taxon 10 as Exercitatus varius gen. nov., spec. nov.</title>
        <authorList>
            <person name="Christensen H."/>
        </authorList>
    </citation>
    <scope>NUCLEOTIDE SEQUENCE</scope>
    <source>
        <strain evidence="3">86116</strain>
    </source>
</reference>
<dbReference type="Pfam" id="PF05651">
    <property type="entry name" value="Diacid_rec"/>
    <property type="match status" value="1"/>
</dbReference>
<dbReference type="PANTHER" id="PTHR33744:SF15">
    <property type="entry name" value="CARBOHYDRATE DIACID REGULATOR"/>
    <property type="match status" value="1"/>
</dbReference>
<sequence>MKLNKTIAQNIVQRTMKIIDSSVNVMDEQGIIIASGDPRRLNQKHIGAMISIRENRTVIIDEELVRKWNHEVKMGINLPIVYLGEILGVVGISGEPEQVKPYAELVKMTAELIIEQHVLLEKERWERRYREEFILQLLENKIPSNTLINQAKFFQFDLQTPTTVAIIKLQDSTINKLQSIVTYLETKYNCAVLSLSEIAVLIPSTQCLDLLQNKQTNKLLPPDMSYHEYKIAIGTHFTFDMTIAQSFQTALSTLNFGLRSYPKRSLYVFEQHRLPVLLDNLSATWQAEKLLEPLQALYDNDETFVLQKTLQQYFLSNCDLALTSKNLFIHINTLRYRLAKIERITGLYFNKIDDKFIFYLSTILNKLL</sequence>
<dbReference type="InterPro" id="IPR025736">
    <property type="entry name" value="PucR_C-HTH_dom"/>
</dbReference>
<dbReference type="RefSeq" id="WP_317476462.1">
    <property type="nucleotide sequence ID" value="NZ_JARQTT010000001.1"/>
</dbReference>
<dbReference type="InterPro" id="IPR008599">
    <property type="entry name" value="Diacid_rec"/>
</dbReference>
<dbReference type="Pfam" id="PF13556">
    <property type="entry name" value="HTH_30"/>
    <property type="match status" value="1"/>
</dbReference>
<accession>A0AAW6Q757</accession>
<dbReference type="Gene3D" id="1.10.10.2840">
    <property type="entry name" value="PucR C-terminal helix-turn-helix domain"/>
    <property type="match status" value="1"/>
</dbReference>
<dbReference type="PANTHER" id="PTHR33744">
    <property type="entry name" value="CARBOHYDRATE DIACID REGULATOR"/>
    <property type="match status" value="1"/>
</dbReference>
<dbReference type="InterPro" id="IPR042070">
    <property type="entry name" value="PucR_C-HTH_sf"/>
</dbReference>
<dbReference type="InterPro" id="IPR051448">
    <property type="entry name" value="CdaR-like_regulators"/>
</dbReference>
<dbReference type="EMBL" id="JARQTW010000002">
    <property type="protein sequence ID" value="MDG2949142.1"/>
    <property type="molecule type" value="Genomic_DNA"/>
</dbReference>
<dbReference type="Proteomes" id="UP001214976">
    <property type="component" value="Unassembled WGS sequence"/>
</dbReference>
<protein>
    <submittedName>
        <fullName evidence="3">Sugar diacid recognition domain-containing protein</fullName>
    </submittedName>
</protein>
<evidence type="ECO:0000259" key="2">
    <source>
        <dbReference type="Pfam" id="PF13556"/>
    </source>
</evidence>
<dbReference type="AlphaFoldDB" id="A0AAW6Q757"/>
<organism evidence="3 4">
    <name type="scientific">Exercitatus varius</name>
    <dbReference type="NCBI Taxonomy" id="67857"/>
    <lineage>
        <taxon>Bacteria</taxon>
        <taxon>Pseudomonadati</taxon>
        <taxon>Pseudomonadota</taxon>
        <taxon>Gammaproteobacteria</taxon>
        <taxon>Pasteurellales</taxon>
        <taxon>Pasteurellaceae</taxon>
        <taxon>Exercitatus</taxon>
    </lineage>
</organism>
<name>A0AAW6Q757_9PAST</name>
<proteinExistence type="predicted"/>